<keyword evidence="2" id="KW-0808">Transferase</keyword>
<organism evidence="2 3">
    <name type="scientific">Candidimonas nitroreducens</name>
    <dbReference type="NCBI Taxonomy" id="683354"/>
    <lineage>
        <taxon>Bacteria</taxon>
        <taxon>Pseudomonadati</taxon>
        <taxon>Pseudomonadota</taxon>
        <taxon>Betaproteobacteria</taxon>
        <taxon>Burkholderiales</taxon>
        <taxon>Alcaligenaceae</taxon>
        <taxon>Candidimonas</taxon>
    </lineage>
</organism>
<dbReference type="Proteomes" id="UP000214603">
    <property type="component" value="Unassembled WGS sequence"/>
</dbReference>
<dbReference type="OrthoDB" id="529208at2"/>
<evidence type="ECO:0000259" key="1">
    <source>
        <dbReference type="Pfam" id="PF08241"/>
    </source>
</evidence>
<dbReference type="InterPro" id="IPR029063">
    <property type="entry name" value="SAM-dependent_MTases_sf"/>
</dbReference>
<dbReference type="PANTHER" id="PTHR43591">
    <property type="entry name" value="METHYLTRANSFERASE"/>
    <property type="match status" value="1"/>
</dbReference>
<dbReference type="GO" id="GO:0008757">
    <property type="term" value="F:S-adenosylmethionine-dependent methyltransferase activity"/>
    <property type="evidence" value="ECO:0007669"/>
    <property type="project" value="InterPro"/>
</dbReference>
<keyword evidence="2" id="KW-0489">Methyltransferase</keyword>
<comment type="caution">
    <text evidence="2">The sequence shown here is derived from an EMBL/GenBank/DDBJ whole genome shotgun (WGS) entry which is preliminary data.</text>
</comment>
<protein>
    <submittedName>
        <fullName evidence="2">SAM-dependent methyltransferase</fullName>
    </submittedName>
</protein>
<accession>A0A225MBF8</accession>
<gene>
    <name evidence="2" type="ORF">CEY11_16360</name>
</gene>
<name>A0A225MBF8_9BURK</name>
<dbReference type="InterPro" id="IPR013216">
    <property type="entry name" value="Methyltransf_11"/>
</dbReference>
<dbReference type="RefSeq" id="WP_088604484.1">
    <property type="nucleotide sequence ID" value="NZ_NJIH01000009.1"/>
</dbReference>
<dbReference type="EMBL" id="NJIH01000009">
    <property type="protein sequence ID" value="OWT57480.1"/>
    <property type="molecule type" value="Genomic_DNA"/>
</dbReference>
<keyword evidence="3" id="KW-1185">Reference proteome</keyword>
<dbReference type="AlphaFoldDB" id="A0A225MBF8"/>
<dbReference type="GO" id="GO:0032259">
    <property type="term" value="P:methylation"/>
    <property type="evidence" value="ECO:0007669"/>
    <property type="project" value="UniProtKB-KW"/>
</dbReference>
<dbReference type="Gene3D" id="3.40.50.150">
    <property type="entry name" value="Vaccinia Virus protein VP39"/>
    <property type="match status" value="1"/>
</dbReference>
<dbReference type="SUPFAM" id="SSF53335">
    <property type="entry name" value="S-adenosyl-L-methionine-dependent methyltransferases"/>
    <property type="match status" value="1"/>
</dbReference>
<feature type="domain" description="Methyltransferase type 11" evidence="1">
    <location>
        <begin position="46"/>
        <end position="143"/>
    </location>
</feature>
<sequence>MDQHNLVNQQFGTMAANYLTSAVHAQGNDLERLGVLAAGLRPQRVLDLGCGGGHASYAVAAAVPVEVVAYDLSEEMLDVVRTEAARRGLGKLVTRQGSVHQLPFEDAAFDLVVSRYSAHHWMDMQASVAEMARVLAPAGTLVVIDVVAPETPLYDTALQTIELLRDASHVRDYRLSEWRAMLAAAGLEVTGSDSWKLALEFESWVRRIGTPPARVAALHATMDALPREAREYFAIQPDRTFSSDTAWIQARHA</sequence>
<dbReference type="CDD" id="cd02440">
    <property type="entry name" value="AdoMet_MTases"/>
    <property type="match status" value="1"/>
</dbReference>
<evidence type="ECO:0000313" key="2">
    <source>
        <dbReference type="EMBL" id="OWT57480.1"/>
    </source>
</evidence>
<proteinExistence type="predicted"/>
<dbReference type="Pfam" id="PF08241">
    <property type="entry name" value="Methyltransf_11"/>
    <property type="match status" value="1"/>
</dbReference>
<evidence type="ECO:0000313" key="3">
    <source>
        <dbReference type="Proteomes" id="UP000214603"/>
    </source>
</evidence>
<reference evidence="3" key="1">
    <citation type="submission" date="2017-06" db="EMBL/GenBank/DDBJ databases">
        <title>Herbaspirillum phytohormonus sp. nov., isolated from the root nodule of Robinia pseudoacacia in lead-zinc mine.</title>
        <authorList>
            <person name="Fan M."/>
            <person name="Lin Y."/>
        </authorList>
    </citation>
    <scope>NUCLEOTIDE SEQUENCE [LARGE SCALE GENOMIC DNA]</scope>
    <source>
        <strain evidence="3">SC-089</strain>
    </source>
</reference>